<evidence type="ECO:0000313" key="1">
    <source>
        <dbReference type="EMBL" id="MFC0709445.1"/>
    </source>
</evidence>
<proteinExistence type="predicted"/>
<accession>A0ABV6SIU2</accession>
<reference evidence="1 2" key="1">
    <citation type="submission" date="2024-09" db="EMBL/GenBank/DDBJ databases">
        <authorList>
            <person name="Sun Q."/>
            <person name="Mori K."/>
        </authorList>
    </citation>
    <scope>NUCLEOTIDE SEQUENCE [LARGE SCALE GENOMIC DNA]</scope>
    <source>
        <strain evidence="1 2">NCAIM B.01794</strain>
    </source>
</reference>
<name>A0ABV6SIU2_AZOPA</name>
<sequence length="64" mass="6829">MDAASGSGQLLAQGLTTSAGKEAGLEDVSPWRAIQPHLVRALGNPEKDFPVLVKYTRPLARVSR</sequence>
<gene>
    <name evidence="1" type="ORF">ACFFGX_07495</name>
</gene>
<dbReference type="Proteomes" id="UP001589891">
    <property type="component" value="Unassembled WGS sequence"/>
</dbReference>
<keyword evidence="2" id="KW-1185">Reference proteome</keyword>
<organism evidence="1 2">
    <name type="scientific">Azorhizophilus paspali</name>
    <name type="common">Azotobacter paspali</name>
    <dbReference type="NCBI Taxonomy" id="69963"/>
    <lineage>
        <taxon>Bacteria</taxon>
        <taxon>Pseudomonadati</taxon>
        <taxon>Pseudomonadota</taxon>
        <taxon>Gammaproteobacteria</taxon>
        <taxon>Pseudomonadales</taxon>
        <taxon>Pseudomonadaceae</taxon>
        <taxon>Azorhizophilus</taxon>
    </lineage>
</organism>
<protein>
    <submittedName>
        <fullName evidence="1">Uncharacterized protein</fullName>
    </submittedName>
</protein>
<comment type="caution">
    <text evidence="1">The sequence shown here is derived from an EMBL/GenBank/DDBJ whole genome shotgun (WGS) entry which is preliminary data.</text>
</comment>
<evidence type="ECO:0000313" key="2">
    <source>
        <dbReference type="Proteomes" id="UP001589891"/>
    </source>
</evidence>
<dbReference type="EMBL" id="JBHLSS010000045">
    <property type="protein sequence ID" value="MFC0709445.1"/>
    <property type="molecule type" value="Genomic_DNA"/>
</dbReference>